<evidence type="ECO:0000259" key="13">
    <source>
        <dbReference type="PROSITE" id="PS50885"/>
    </source>
</evidence>
<proteinExistence type="predicted"/>
<dbReference type="GO" id="GO:0000155">
    <property type="term" value="F:phosphorelay sensor kinase activity"/>
    <property type="evidence" value="ECO:0007669"/>
    <property type="project" value="InterPro"/>
</dbReference>
<evidence type="ECO:0000256" key="9">
    <source>
        <dbReference type="ARBA" id="ARBA00023012"/>
    </source>
</evidence>
<dbReference type="InterPro" id="IPR050428">
    <property type="entry name" value="TCS_sensor_his_kinase"/>
</dbReference>
<dbReference type="AlphaFoldDB" id="A0A6L6QJV2"/>
<dbReference type="SUPFAM" id="SSF55874">
    <property type="entry name" value="ATPase domain of HSP90 chaperone/DNA topoisomerase II/histidine kinase"/>
    <property type="match status" value="1"/>
</dbReference>
<evidence type="ECO:0000256" key="11">
    <source>
        <dbReference type="SAM" id="Phobius"/>
    </source>
</evidence>
<evidence type="ECO:0000256" key="7">
    <source>
        <dbReference type="ARBA" id="ARBA00022777"/>
    </source>
</evidence>
<keyword evidence="15" id="KW-1185">Reference proteome</keyword>
<dbReference type="InterPro" id="IPR005467">
    <property type="entry name" value="His_kinase_dom"/>
</dbReference>
<accession>A0A6L6QJV2</accession>
<feature type="transmembrane region" description="Helical" evidence="11">
    <location>
        <begin position="20"/>
        <end position="39"/>
    </location>
</feature>
<keyword evidence="9" id="KW-0902">Two-component regulatory system</keyword>
<evidence type="ECO:0000259" key="12">
    <source>
        <dbReference type="PROSITE" id="PS50109"/>
    </source>
</evidence>
<dbReference type="InterPro" id="IPR003594">
    <property type="entry name" value="HATPase_dom"/>
</dbReference>
<dbReference type="PANTHER" id="PTHR45436:SF8">
    <property type="entry name" value="HISTIDINE KINASE"/>
    <property type="match status" value="1"/>
</dbReference>
<protein>
    <recommendedName>
        <fullName evidence="3">histidine kinase</fullName>
        <ecNumber evidence="3">2.7.13.3</ecNumber>
    </recommendedName>
</protein>
<evidence type="ECO:0000256" key="8">
    <source>
        <dbReference type="ARBA" id="ARBA00022989"/>
    </source>
</evidence>
<evidence type="ECO:0000313" key="14">
    <source>
        <dbReference type="EMBL" id="MTW12758.1"/>
    </source>
</evidence>
<evidence type="ECO:0000256" key="4">
    <source>
        <dbReference type="ARBA" id="ARBA00022553"/>
    </source>
</evidence>
<keyword evidence="6 11" id="KW-0812">Transmembrane</keyword>
<organism evidence="14 15">
    <name type="scientific">Massilia eburnea</name>
    <dbReference type="NCBI Taxonomy" id="1776165"/>
    <lineage>
        <taxon>Bacteria</taxon>
        <taxon>Pseudomonadati</taxon>
        <taxon>Pseudomonadota</taxon>
        <taxon>Betaproteobacteria</taxon>
        <taxon>Burkholderiales</taxon>
        <taxon>Oxalobacteraceae</taxon>
        <taxon>Telluria group</taxon>
        <taxon>Massilia</taxon>
    </lineage>
</organism>
<reference evidence="14 15" key="1">
    <citation type="submission" date="2019-11" db="EMBL/GenBank/DDBJ databases">
        <title>Type strains purchased from KCTC, JCM and DSMZ.</title>
        <authorList>
            <person name="Lu H."/>
        </authorList>
    </citation>
    <scope>NUCLEOTIDE SEQUENCE [LARGE SCALE GENOMIC DNA]</scope>
    <source>
        <strain evidence="14 15">JCM 31587</strain>
    </source>
</reference>
<dbReference type="EMBL" id="WNKX01000016">
    <property type="protein sequence ID" value="MTW12758.1"/>
    <property type="molecule type" value="Genomic_DNA"/>
</dbReference>
<dbReference type="Gene3D" id="6.10.340.10">
    <property type="match status" value="1"/>
</dbReference>
<dbReference type="SMART" id="SM00304">
    <property type="entry name" value="HAMP"/>
    <property type="match status" value="1"/>
</dbReference>
<evidence type="ECO:0000256" key="1">
    <source>
        <dbReference type="ARBA" id="ARBA00000085"/>
    </source>
</evidence>
<dbReference type="PRINTS" id="PR00344">
    <property type="entry name" value="BCTRLSENSOR"/>
</dbReference>
<comment type="subcellular location">
    <subcellularLocation>
        <location evidence="2">Membrane</location>
    </subcellularLocation>
</comment>
<comment type="caution">
    <text evidence="14">The sequence shown here is derived from an EMBL/GenBank/DDBJ whole genome shotgun (WGS) entry which is preliminary data.</text>
</comment>
<evidence type="ECO:0000256" key="10">
    <source>
        <dbReference type="ARBA" id="ARBA00023136"/>
    </source>
</evidence>
<keyword evidence="10 11" id="KW-0472">Membrane</keyword>
<dbReference type="CDD" id="cd06225">
    <property type="entry name" value="HAMP"/>
    <property type="match status" value="1"/>
</dbReference>
<evidence type="ECO:0000313" key="15">
    <source>
        <dbReference type="Proteomes" id="UP000472320"/>
    </source>
</evidence>
<dbReference type="InterPro" id="IPR036890">
    <property type="entry name" value="HATPase_C_sf"/>
</dbReference>
<comment type="catalytic activity">
    <reaction evidence="1">
        <text>ATP + protein L-histidine = ADP + protein N-phospho-L-histidine.</text>
        <dbReference type="EC" id="2.7.13.3"/>
    </reaction>
</comment>
<dbReference type="Pfam" id="PF02518">
    <property type="entry name" value="HATPase_c"/>
    <property type="match status" value="1"/>
</dbReference>
<dbReference type="SUPFAM" id="SSF47384">
    <property type="entry name" value="Homodimeric domain of signal transducing histidine kinase"/>
    <property type="match status" value="1"/>
</dbReference>
<sequence length="454" mass="48579">MQIRMCSSLIASIATRLALMYGLIAVISVGAAVLAFYFGTVGVLTSVNDSKIQSISARLKEAGEQGGQESLRREITLQLHDKMDTDTELFLLQSADGQTVLGNVSAFPFGAKDGILSSGTLQREHENIRAHFIIARLPDGARLLVGRDLRELDALRGVVERAAIIGSLVALLFVSAGTWFLRRSIDSRVGAVRRIARNISAGDLAQRVPESGADEFSMLSRDINRMLAQIERLMDGVRNVSNAIAHDLRTPLSRVRNRLAANLRPDAAGPMADAAAKSIEDIDQLIILFEKLLRIAAAESGVRPTYTDKIDLTQIAANLVELYDAAAEDSAIRLVSRVQQVPPLPGDRDLVAAALGGLLDNALKYAGSGSTVTVCCGPVPGGAELLVRDTGPGVPDETLPMLAERFFRVDRSRHLPGNGIGLSNINAIAKLHGGSLTVSNLHPGLEVRMFFPGG</sequence>
<dbReference type="Proteomes" id="UP000472320">
    <property type="component" value="Unassembled WGS sequence"/>
</dbReference>
<keyword evidence="8 11" id="KW-1133">Transmembrane helix</keyword>
<dbReference type="SUPFAM" id="SSF158472">
    <property type="entry name" value="HAMP domain-like"/>
    <property type="match status" value="1"/>
</dbReference>
<evidence type="ECO:0000256" key="5">
    <source>
        <dbReference type="ARBA" id="ARBA00022679"/>
    </source>
</evidence>
<dbReference type="SMART" id="SM00387">
    <property type="entry name" value="HATPase_c"/>
    <property type="match status" value="1"/>
</dbReference>
<dbReference type="PROSITE" id="PS50885">
    <property type="entry name" value="HAMP"/>
    <property type="match status" value="1"/>
</dbReference>
<dbReference type="InterPro" id="IPR004358">
    <property type="entry name" value="Sig_transdc_His_kin-like_C"/>
</dbReference>
<feature type="domain" description="Histidine kinase" evidence="12">
    <location>
        <begin position="243"/>
        <end position="454"/>
    </location>
</feature>
<dbReference type="EC" id="2.7.13.3" evidence="3"/>
<keyword evidence="7" id="KW-0418">Kinase</keyword>
<keyword evidence="4" id="KW-0597">Phosphoprotein</keyword>
<evidence type="ECO:0000256" key="3">
    <source>
        <dbReference type="ARBA" id="ARBA00012438"/>
    </source>
</evidence>
<dbReference type="PROSITE" id="PS50109">
    <property type="entry name" value="HIS_KIN"/>
    <property type="match status" value="1"/>
</dbReference>
<dbReference type="GO" id="GO:0005886">
    <property type="term" value="C:plasma membrane"/>
    <property type="evidence" value="ECO:0007669"/>
    <property type="project" value="TreeGrafter"/>
</dbReference>
<dbReference type="SMART" id="SM00388">
    <property type="entry name" value="HisKA"/>
    <property type="match status" value="1"/>
</dbReference>
<dbReference type="PANTHER" id="PTHR45436">
    <property type="entry name" value="SENSOR HISTIDINE KINASE YKOH"/>
    <property type="match status" value="1"/>
</dbReference>
<dbReference type="OrthoDB" id="9809766at2"/>
<gene>
    <name evidence="14" type="ORF">GM658_19300</name>
</gene>
<name>A0A6L6QJV2_9BURK</name>
<dbReference type="InterPro" id="IPR036097">
    <property type="entry name" value="HisK_dim/P_sf"/>
</dbReference>
<evidence type="ECO:0000256" key="6">
    <source>
        <dbReference type="ARBA" id="ARBA00022692"/>
    </source>
</evidence>
<dbReference type="InterPro" id="IPR003660">
    <property type="entry name" value="HAMP_dom"/>
</dbReference>
<feature type="domain" description="HAMP" evidence="13">
    <location>
        <begin position="183"/>
        <end position="235"/>
    </location>
</feature>
<dbReference type="InterPro" id="IPR003661">
    <property type="entry name" value="HisK_dim/P_dom"/>
</dbReference>
<dbReference type="Pfam" id="PF00672">
    <property type="entry name" value="HAMP"/>
    <property type="match status" value="1"/>
</dbReference>
<evidence type="ECO:0000256" key="2">
    <source>
        <dbReference type="ARBA" id="ARBA00004370"/>
    </source>
</evidence>
<dbReference type="Gene3D" id="3.30.565.10">
    <property type="entry name" value="Histidine kinase-like ATPase, C-terminal domain"/>
    <property type="match status" value="1"/>
</dbReference>
<keyword evidence="5" id="KW-0808">Transferase</keyword>